<feature type="transmembrane region" description="Helical" evidence="1">
    <location>
        <begin position="20"/>
        <end position="41"/>
    </location>
</feature>
<dbReference type="EMBL" id="JBHUHV010000008">
    <property type="protein sequence ID" value="MFD2065769.1"/>
    <property type="molecule type" value="Genomic_DNA"/>
</dbReference>
<accession>A0ABW4WSN4</accession>
<comment type="caution">
    <text evidence="2">The sequence shown here is derived from an EMBL/GenBank/DDBJ whole genome shotgun (WGS) entry which is preliminary data.</text>
</comment>
<keyword evidence="1" id="KW-0472">Membrane</keyword>
<organism evidence="2 3">
    <name type="scientific">Pontibacter silvestris</name>
    <dbReference type="NCBI Taxonomy" id="2305183"/>
    <lineage>
        <taxon>Bacteria</taxon>
        <taxon>Pseudomonadati</taxon>
        <taxon>Bacteroidota</taxon>
        <taxon>Cytophagia</taxon>
        <taxon>Cytophagales</taxon>
        <taxon>Hymenobacteraceae</taxon>
        <taxon>Pontibacter</taxon>
    </lineage>
</organism>
<keyword evidence="1" id="KW-0812">Transmembrane</keyword>
<dbReference type="Proteomes" id="UP001597369">
    <property type="component" value="Unassembled WGS sequence"/>
</dbReference>
<evidence type="ECO:0000313" key="3">
    <source>
        <dbReference type="Proteomes" id="UP001597369"/>
    </source>
</evidence>
<protein>
    <recommendedName>
        <fullName evidence="4">DUF1440 domain-containing protein</fullName>
    </recommendedName>
</protein>
<reference evidence="3" key="1">
    <citation type="journal article" date="2019" name="Int. J. Syst. Evol. Microbiol.">
        <title>The Global Catalogue of Microorganisms (GCM) 10K type strain sequencing project: providing services to taxonomists for standard genome sequencing and annotation.</title>
        <authorList>
            <consortium name="The Broad Institute Genomics Platform"/>
            <consortium name="The Broad Institute Genome Sequencing Center for Infectious Disease"/>
            <person name="Wu L."/>
            <person name="Ma J."/>
        </authorList>
    </citation>
    <scope>NUCLEOTIDE SEQUENCE [LARGE SCALE GENOMIC DNA]</scope>
    <source>
        <strain evidence="3">JCM 16545</strain>
    </source>
</reference>
<sequence>MNKNYIAEYEDRSVSVTARVAGAVGRGLVAGLLGTAAMTVAQMIEMKLSGRGSSDTPYQAVKKVFGIKAESDEDKETITNFTHFAYGTAWGVPRALLAEFGATGVAGTLAHFGAVWGTEITVLPSMDVEEPITTWKPKAISEDALMHGIYATATGLVADALTKSSR</sequence>
<evidence type="ECO:0000256" key="1">
    <source>
        <dbReference type="SAM" id="Phobius"/>
    </source>
</evidence>
<dbReference type="RefSeq" id="WP_229961861.1">
    <property type="nucleotide sequence ID" value="NZ_JAJJWI010000016.1"/>
</dbReference>
<gene>
    <name evidence="2" type="ORF">ACFSKU_02660</name>
</gene>
<name>A0ABW4WSN4_9BACT</name>
<keyword evidence="3" id="KW-1185">Reference proteome</keyword>
<evidence type="ECO:0008006" key="4">
    <source>
        <dbReference type="Google" id="ProtNLM"/>
    </source>
</evidence>
<evidence type="ECO:0000313" key="2">
    <source>
        <dbReference type="EMBL" id="MFD2065769.1"/>
    </source>
</evidence>
<proteinExistence type="predicted"/>
<keyword evidence="1" id="KW-1133">Transmembrane helix</keyword>